<dbReference type="GO" id="GO:0003677">
    <property type="term" value="F:DNA binding"/>
    <property type="evidence" value="ECO:0007669"/>
    <property type="project" value="UniProtKB-KW"/>
</dbReference>
<accession>A0ABT0P566</accession>
<gene>
    <name evidence="1" type="ORF">M4438_35615</name>
</gene>
<dbReference type="EMBL" id="JAMCCK010000078">
    <property type="protein sequence ID" value="MCL3998770.1"/>
    <property type="molecule type" value="Genomic_DNA"/>
</dbReference>
<evidence type="ECO:0000313" key="2">
    <source>
        <dbReference type="Proteomes" id="UP001202052"/>
    </source>
</evidence>
<reference evidence="1 2" key="1">
    <citation type="submission" date="2022-05" db="EMBL/GenBank/DDBJ databases">
        <title>Genome Resource of Streptomyces lavenduligriseus GA1-1, a Strain with Broad-Spectrum Antifungal Activity against Phytopathogenic Fungi.</title>
        <authorList>
            <person name="Qi D."/>
        </authorList>
    </citation>
    <scope>NUCLEOTIDE SEQUENCE [LARGE SCALE GENOMIC DNA]</scope>
    <source>
        <strain evidence="1 2">GA1-1</strain>
    </source>
</reference>
<dbReference type="Proteomes" id="UP001202052">
    <property type="component" value="Unassembled WGS sequence"/>
</dbReference>
<sequence>MADLARRSGLTEHLIVGLQSGRDWVDRHSVLCSLAGGLHLDPLDLTGQPYPPHGEQHVTVRAAAWYLRDHVFQSGPRTPGHRQRGHGGLLSATEEVRNAQATGDERALALALPPLLAAADQSVSSEGGGRPEIVTARNFAYAAAAGLLRRLGYRDLAWSLLHRARPAAGDGQVVEVEEVRLLTSMGMLRAAVDRAEQHLAAAQSVALLCAAAFAHACAGQRLHAERRLDEAEGRTSGEADAAEVTVARTGSAMQCGAWEQVLEQQEATAAMPPARRADLLLLAAGAWARCGQISRAVDRLAAAEKKAALYISLDPLARELLHALRARARDATSARELERMAGSFGVK</sequence>
<keyword evidence="1" id="KW-0238">DNA-binding</keyword>
<organism evidence="1 2">
    <name type="scientific">Streptomyces lavenduligriseus</name>
    <dbReference type="NCBI Taxonomy" id="67315"/>
    <lineage>
        <taxon>Bacteria</taxon>
        <taxon>Bacillati</taxon>
        <taxon>Actinomycetota</taxon>
        <taxon>Actinomycetes</taxon>
        <taxon>Kitasatosporales</taxon>
        <taxon>Streptomycetaceae</taxon>
        <taxon>Streptomyces</taxon>
    </lineage>
</organism>
<comment type="caution">
    <text evidence="1">The sequence shown here is derived from an EMBL/GenBank/DDBJ whole genome shotgun (WGS) entry which is preliminary data.</text>
</comment>
<name>A0ABT0P566_9ACTN</name>
<evidence type="ECO:0000313" key="1">
    <source>
        <dbReference type="EMBL" id="MCL3998770.1"/>
    </source>
</evidence>
<protein>
    <submittedName>
        <fullName evidence="1">DNA-binding protein</fullName>
    </submittedName>
</protein>
<keyword evidence="2" id="KW-1185">Reference proteome</keyword>
<proteinExistence type="predicted"/>
<dbReference type="RefSeq" id="WP_249493340.1">
    <property type="nucleotide sequence ID" value="NZ_JAMCCK010000078.1"/>
</dbReference>